<dbReference type="OMA" id="CCTIAFA"/>
<dbReference type="PANTHER" id="PTHR35202:SF2">
    <property type="entry name" value="TRANSMEMBRANE PROTEIN"/>
    <property type="match status" value="1"/>
</dbReference>
<dbReference type="Proteomes" id="UP000002195">
    <property type="component" value="Unassembled WGS sequence"/>
</dbReference>
<dbReference type="RefSeq" id="XP_638768.1">
    <property type="nucleotide sequence ID" value="XM_633676.1"/>
</dbReference>
<dbReference type="PhylomeDB" id="Q54Q29"/>
<dbReference type="EMBL" id="AAFI02000063">
    <property type="protein sequence ID" value="EAL65425.1"/>
    <property type="molecule type" value="Genomic_DNA"/>
</dbReference>
<keyword evidence="4" id="KW-1185">Reference proteome</keyword>
<accession>Q54Q29</accession>
<keyword evidence="2" id="KW-0732">Signal</keyword>
<dbReference type="KEGG" id="ddi:DDB_G0284169"/>
<feature type="transmembrane region" description="Helical" evidence="1">
    <location>
        <begin position="81"/>
        <end position="102"/>
    </location>
</feature>
<dbReference type="HOGENOM" id="CLU_1258102_0_0_1"/>
<dbReference type="PaxDb" id="44689-DDB0218583"/>
<proteinExistence type="predicted"/>
<keyword evidence="1" id="KW-1133">Transmembrane helix</keyword>
<dbReference type="eggNOG" id="ENOG502RI4C">
    <property type="taxonomic scope" value="Eukaryota"/>
</dbReference>
<dbReference type="GeneID" id="8624439"/>
<organism evidence="3 4">
    <name type="scientific">Dictyostelium discoideum</name>
    <name type="common">Social amoeba</name>
    <dbReference type="NCBI Taxonomy" id="44689"/>
    <lineage>
        <taxon>Eukaryota</taxon>
        <taxon>Amoebozoa</taxon>
        <taxon>Evosea</taxon>
        <taxon>Eumycetozoa</taxon>
        <taxon>Dictyostelia</taxon>
        <taxon>Dictyosteliales</taxon>
        <taxon>Dictyosteliaceae</taxon>
        <taxon>Dictyostelium</taxon>
    </lineage>
</organism>
<name>Q54Q29_DICDI</name>
<feature type="signal peptide" evidence="2">
    <location>
        <begin position="1"/>
        <end position="23"/>
    </location>
</feature>
<dbReference type="GlyGen" id="Q54Q29">
    <property type="glycosylation" value="1 site"/>
</dbReference>
<dbReference type="PANTHER" id="PTHR35202">
    <property type="entry name" value="TRANSMEMBRANE PROTEIN-RELATED"/>
    <property type="match status" value="1"/>
</dbReference>
<feature type="chain" id="PRO_5004249273" evidence="2">
    <location>
        <begin position="24"/>
        <end position="206"/>
    </location>
</feature>
<dbReference type="AlphaFoldDB" id="Q54Q29"/>
<keyword evidence="1" id="KW-0812">Transmembrane</keyword>
<comment type="caution">
    <text evidence="3">The sequence shown here is derived from an EMBL/GenBank/DDBJ whole genome shotgun (WGS) entry which is preliminary data.</text>
</comment>
<dbReference type="InterPro" id="IPR040291">
    <property type="entry name" value="DDB_G0287341-like"/>
</dbReference>
<sequence length="206" mass="22817">MAKVLAFVSFVLILLALVCCTIAFASYWYKYEIGDTSSLIKYNQIRTDDGTRTYTNSIPKSVKEDNKNMYAIFNASLAFDILAWIVLIIAAVITLLSGFGILEKIPILGSILPMIGKFILILAVICCLLSMFIFLGVQNASKKDCRNRYDSDAFKDQFCNNDNGRFDFARSDDNYYQGPTTSWIAIVIASALTIGACVLNICGGVF</sequence>
<feature type="transmembrane region" description="Helical" evidence="1">
    <location>
        <begin position="183"/>
        <end position="202"/>
    </location>
</feature>
<evidence type="ECO:0000313" key="4">
    <source>
        <dbReference type="Proteomes" id="UP000002195"/>
    </source>
</evidence>
<evidence type="ECO:0000256" key="1">
    <source>
        <dbReference type="SAM" id="Phobius"/>
    </source>
</evidence>
<dbReference type="dictyBase" id="DDB_G0284169"/>
<dbReference type="InParanoid" id="Q54Q29"/>
<evidence type="ECO:0000256" key="2">
    <source>
        <dbReference type="SAM" id="SignalP"/>
    </source>
</evidence>
<gene>
    <name evidence="3" type="ORF">DDB_G0284169</name>
</gene>
<keyword evidence="1" id="KW-0472">Membrane</keyword>
<reference evidence="3 4" key="1">
    <citation type="journal article" date="2005" name="Nature">
        <title>The genome of the social amoeba Dictyostelium discoideum.</title>
        <authorList>
            <consortium name="The Dictyostelium discoideum Sequencing Consortium"/>
            <person name="Eichinger L."/>
            <person name="Pachebat J.A."/>
            <person name="Glockner G."/>
            <person name="Rajandream M.A."/>
            <person name="Sucgang R."/>
            <person name="Berriman M."/>
            <person name="Song J."/>
            <person name="Olsen R."/>
            <person name="Szafranski K."/>
            <person name="Xu Q."/>
            <person name="Tunggal B."/>
            <person name="Kummerfeld S."/>
            <person name="Madera M."/>
            <person name="Konfortov B.A."/>
            <person name="Rivero F."/>
            <person name="Bankier A.T."/>
            <person name="Lehmann R."/>
            <person name="Hamlin N."/>
            <person name="Davies R."/>
            <person name="Gaudet P."/>
            <person name="Fey P."/>
            <person name="Pilcher K."/>
            <person name="Chen G."/>
            <person name="Saunders D."/>
            <person name="Sodergren E."/>
            <person name="Davis P."/>
            <person name="Kerhornou A."/>
            <person name="Nie X."/>
            <person name="Hall N."/>
            <person name="Anjard C."/>
            <person name="Hemphill L."/>
            <person name="Bason N."/>
            <person name="Farbrother P."/>
            <person name="Desany B."/>
            <person name="Just E."/>
            <person name="Morio T."/>
            <person name="Rost R."/>
            <person name="Churcher C."/>
            <person name="Cooper J."/>
            <person name="Haydock S."/>
            <person name="van Driessche N."/>
            <person name="Cronin A."/>
            <person name="Goodhead I."/>
            <person name="Muzny D."/>
            <person name="Mourier T."/>
            <person name="Pain A."/>
            <person name="Lu M."/>
            <person name="Harper D."/>
            <person name="Lindsay R."/>
            <person name="Hauser H."/>
            <person name="James K."/>
            <person name="Quiles M."/>
            <person name="Madan Babu M."/>
            <person name="Saito T."/>
            <person name="Buchrieser C."/>
            <person name="Wardroper A."/>
            <person name="Felder M."/>
            <person name="Thangavelu M."/>
            <person name="Johnson D."/>
            <person name="Knights A."/>
            <person name="Loulseged H."/>
            <person name="Mungall K."/>
            <person name="Oliver K."/>
            <person name="Price C."/>
            <person name="Quail M.A."/>
            <person name="Urushihara H."/>
            <person name="Hernandez J."/>
            <person name="Rabbinowitsch E."/>
            <person name="Steffen D."/>
            <person name="Sanders M."/>
            <person name="Ma J."/>
            <person name="Kohara Y."/>
            <person name="Sharp S."/>
            <person name="Simmonds M."/>
            <person name="Spiegler S."/>
            <person name="Tivey A."/>
            <person name="Sugano S."/>
            <person name="White B."/>
            <person name="Walker D."/>
            <person name="Woodward J."/>
            <person name="Winckler T."/>
            <person name="Tanaka Y."/>
            <person name="Shaulsky G."/>
            <person name="Schleicher M."/>
            <person name="Weinstock G."/>
            <person name="Rosenthal A."/>
            <person name="Cox E.C."/>
            <person name="Chisholm R.L."/>
            <person name="Gibbs R."/>
            <person name="Loomis W.F."/>
            <person name="Platzer M."/>
            <person name="Kay R.R."/>
            <person name="Williams J."/>
            <person name="Dear P.H."/>
            <person name="Noegel A.A."/>
            <person name="Barrell B."/>
            <person name="Kuspa A."/>
        </authorList>
    </citation>
    <scope>NUCLEOTIDE SEQUENCE [LARGE SCALE GENOMIC DNA]</scope>
    <source>
        <strain evidence="3 4">AX4</strain>
    </source>
</reference>
<protein>
    <submittedName>
        <fullName evidence="3">Uncharacterized protein</fullName>
    </submittedName>
</protein>
<dbReference type="VEuPathDB" id="AmoebaDB:DDB_G0284169"/>
<feature type="transmembrane region" description="Helical" evidence="1">
    <location>
        <begin position="114"/>
        <end position="137"/>
    </location>
</feature>
<evidence type="ECO:0000313" key="3">
    <source>
        <dbReference type="EMBL" id="EAL65425.1"/>
    </source>
</evidence>